<sequence>MSNKVIMRIVENLAERNTKRRPDLTQPIKWEPENAEQGKYDPTVTQAKQRPAPPWALMIAILEHRYPILIYDNNRSTHTDETECQSNTASLPVHIPVCHL</sequence>
<evidence type="ECO:0000313" key="3">
    <source>
        <dbReference type="Proteomes" id="UP000287171"/>
    </source>
</evidence>
<reference evidence="3" key="1">
    <citation type="submission" date="2018-12" db="EMBL/GenBank/DDBJ databases">
        <title>Tengunoibacter tsumagoiensis gen. nov., sp. nov., Dictyobacter kobayashii sp. nov., D. alpinus sp. nov., and D. joshuensis sp. nov. and description of Dictyobacteraceae fam. nov. within the order Ktedonobacterales isolated from Tengu-no-mugimeshi.</title>
        <authorList>
            <person name="Wang C.M."/>
            <person name="Zheng Y."/>
            <person name="Sakai Y."/>
            <person name="Toyoda A."/>
            <person name="Minakuchi Y."/>
            <person name="Abe K."/>
            <person name="Yokota A."/>
            <person name="Yabe S."/>
        </authorList>
    </citation>
    <scope>NUCLEOTIDE SEQUENCE [LARGE SCALE GENOMIC DNA]</scope>
    <source>
        <strain evidence="3">Uno16</strain>
    </source>
</reference>
<protein>
    <submittedName>
        <fullName evidence="2">Uncharacterized protein</fullName>
    </submittedName>
</protein>
<evidence type="ECO:0000256" key="1">
    <source>
        <dbReference type="SAM" id="MobiDB-lite"/>
    </source>
</evidence>
<feature type="compositionally biased region" description="Basic and acidic residues" evidence="1">
    <location>
        <begin position="30"/>
        <end position="39"/>
    </location>
</feature>
<name>A0A402B8L8_9CHLR</name>
<accession>A0A402B8L8</accession>
<gene>
    <name evidence="2" type="ORF">KDA_31360</name>
</gene>
<organism evidence="2 3">
    <name type="scientific">Dictyobacter alpinus</name>
    <dbReference type="NCBI Taxonomy" id="2014873"/>
    <lineage>
        <taxon>Bacteria</taxon>
        <taxon>Bacillati</taxon>
        <taxon>Chloroflexota</taxon>
        <taxon>Ktedonobacteria</taxon>
        <taxon>Ktedonobacterales</taxon>
        <taxon>Dictyobacteraceae</taxon>
        <taxon>Dictyobacter</taxon>
    </lineage>
</organism>
<feature type="region of interest" description="Disordered" evidence="1">
    <location>
        <begin position="17"/>
        <end position="47"/>
    </location>
</feature>
<keyword evidence="3" id="KW-1185">Reference proteome</keyword>
<comment type="caution">
    <text evidence="2">The sequence shown here is derived from an EMBL/GenBank/DDBJ whole genome shotgun (WGS) entry which is preliminary data.</text>
</comment>
<proteinExistence type="predicted"/>
<dbReference type="Proteomes" id="UP000287171">
    <property type="component" value="Unassembled WGS sequence"/>
</dbReference>
<dbReference type="EMBL" id="BIFT01000001">
    <property type="protein sequence ID" value="GCE27652.1"/>
    <property type="molecule type" value="Genomic_DNA"/>
</dbReference>
<dbReference type="AlphaFoldDB" id="A0A402B8L8"/>
<evidence type="ECO:0000313" key="2">
    <source>
        <dbReference type="EMBL" id="GCE27652.1"/>
    </source>
</evidence>